<evidence type="ECO:0000256" key="1">
    <source>
        <dbReference type="ARBA" id="ARBA00022729"/>
    </source>
</evidence>
<dbReference type="STRING" id="468056.SAMN05443549_105158"/>
<evidence type="ECO:0000313" key="5">
    <source>
        <dbReference type="Proteomes" id="UP000184516"/>
    </source>
</evidence>
<name>A0A1M5LCF7_9FLAO</name>
<evidence type="ECO:0000259" key="3">
    <source>
        <dbReference type="Pfam" id="PF18962"/>
    </source>
</evidence>
<protein>
    <submittedName>
        <fullName evidence="4">Por secretion system C-terminal sorting domain-containing protein</fullName>
    </submittedName>
</protein>
<dbReference type="RefSeq" id="WP_073370997.1">
    <property type="nucleotide sequence ID" value="NZ_FQWB01000005.1"/>
</dbReference>
<dbReference type="AlphaFoldDB" id="A0A1M5LCF7"/>
<dbReference type="Pfam" id="PF18962">
    <property type="entry name" value="Por_Secre_tail"/>
    <property type="match status" value="1"/>
</dbReference>
<dbReference type="EMBL" id="FQWB01000005">
    <property type="protein sequence ID" value="SHG62731.1"/>
    <property type="molecule type" value="Genomic_DNA"/>
</dbReference>
<feature type="chain" id="PRO_5012002435" evidence="2">
    <location>
        <begin position="19"/>
        <end position="359"/>
    </location>
</feature>
<dbReference type="NCBIfam" id="TIGR04183">
    <property type="entry name" value="Por_Secre_tail"/>
    <property type="match status" value="1"/>
</dbReference>
<evidence type="ECO:0000256" key="2">
    <source>
        <dbReference type="SAM" id="SignalP"/>
    </source>
</evidence>
<accession>A0A1M5LCF7</accession>
<organism evidence="4 5">
    <name type="scientific">Flavobacterium fluvii</name>
    <dbReference type="NCBI Taxonomy" id="468056"/>
    <lineage>
        <taxon>Bacteria</taxon>
        <taxon>Pseudomonadati</taxon>
        <taxon>Bacteroidota</taxon>
        <taxon>Flavobacteriia</taxon>
        <taxon>Flavobacteriales</taxon>
        <taxon>Flavobacteriaceae</taxon>
        <taxon>Flavobacterium</taxon>
    </lineage>
</organism>
<keyword evidence="5" id="KW-1185">Reference proteome</keyword>
<dbReference type="Proteomes" id="UP000184516">
    <property type="component" value="Unassembled WGS sequence"/>
</dbReference>
<feature type="signal peptide" evidence="2">
    <location>
        <begin position="1"/>
        <end position="18"/>
    </location>
</feature>
<dbReference type="OrthoDB" id="1333964at2"/>
<proteinExistence type="predicted"/>
<dbReference type="SUPFAM" id="SSF63825">
    <property type="entry name" value="YWTD domain"/>
    <property type="match status" value="1"/>
</dbReference>
<gene>
    <name evidence="4" type="ORF">SAMN05443549_105158</name>
</gene>
<keyword evidence="1 2" id="KW-0732">Signal</keyword>
<sequence length="359" mass="38793">MKKITLLFILFFALNVNAQVTDFVSGLNSPNRLLVSGTKLYVQGSSTIYVVDVTAPTPVASPIYTAPAHQYISNFTLSGTSLYFSFETFNAEETQQLACSISKIDVTNTGAGAVPVHSGTNYINALTVSGNTLYFASEVEISNNVNSTLNSFDLTASNPVPTPIISGFKVVEDLEVKNNIVYVSDRNNQKVYSVNLASPSLVTFVNALFNKGTFINNDELYITDGNQVKKGSLLGSAPISTQVVGQNSTSVNFRDVVLIGNKMYLSLQENGKIVTIEDTTLSSKEFASNTFSLLNNDAVLTLNGLDSKQKASVYNLLGQSIIETDLDASNNTLNITNLNSGVYVLKLNELGTSFKFLKK</sequence>
<dbReference type="InterPro" id="IPR026444">
    <property type="entry name" value="Secre_tail"/>
</dbReference>
<reference evidence="5" key="1">
    <citation type="submission" date="2016-11" db="EMBL/GenBank/DDBJ databases">
        <authorList>
            <person name="Varghese N."/>
            <person name="Submissions S."/>
        </authorList>
    </citation>
    <scope>NUCLEOTIDE SEQUENCE [LARGE SCALE GENOMIC DNA]</scope>
    <source>
        <strain evidence="5">DSM 19978</strain>
    </source>
</reference>
<feature type="domain" description="Secretion system C-terminal sorting" evidence="3">
    <location>
        <begin position="305"/>
        <end position="352"/>
    </location>
</feature>
<evidence type="ECO:0000313" key="4">
    <source>
        <dbReference type="EMBL" id="SHG62731.1"/>
    </source>
</evidence>